<dbReference type="AlphaFoldDB" id="A0A2P2KJN2"/>
<sequence length="64" mass="7508">MAVNGASVQLRASVWGISNVFLHGQFDPLSFFLSIILWLIFFSLYFVLLSCIYFRYLSRVFFDM</sequence>
<keyword evidence="1" id="KW-0812">Transmembrane</keyword>
<keyword evidence="1" id="KW-0472">Membrane</keyword>
<proteinExistence type="predicted"/>
<reference evidence="2" key="1">
    <citation type="submission" date="2018-02" db="EMBL/GenBank/DDBJ databases">
        <title>Rhizophora mucronata_Transcriptome.</title>
        <authorList>
            <person name="Meera S.P."/>
            <person name="Sreeshan A."/>
            <person name="Augustine A."/>
        </authorList>
    </citation>
    <scope>NUCLEOTIDE SEQUENCE</scope>
    <source>
        <tissue evidence="2">Leaf</tissue>
    </source>
</reference>
<name>A0A2P2KJN2_RHIMU</name>
<protein>
    <submittedName>
        <fullName evidence="2">Uncharacterized protein</fullName>
    </submittedName>
</protein>
<evidence type="ECO:0000313" key="2">
    <source>
        <dbReference type="EMBL" id="MBX05936.1"/>
    </source>
</evidence>
<dbReference type="EMBL" id="GGEC01025452">
    <property type="protein sequence ID" value="MBX05936.1"/>
    <property type="molecule type" value="Transcribed_RNA"/>
</dbReference>
<keyword evidence="1" id="KW-1133">Transmembrane helix</keyword>
<accession>A0A2P2KJN2</accession>
<feature type="transmembrane region" description="Helical" evidence="1">
    <location>
        <begin position="31"/>
        <end position="54"/>
    </location>
</feature>
<evidence type="ECO:0000256" key="1">
    <source>
        <dbReference type="SAM" id="Phobius"/>
    </source>
</evidence>
<organism evidence="2">
    <name type="scientific">Rhizophora mucronata</name>
    <name type="common">Asiatic mangrove</name>
    <dbReference type="NCBI Taxonomy" id="61149"/>
    <lineage>
        <taxon>Eukaryota</taxon>
        <taxon>Viridiplantae</taxon>
        <taxon>Streptophyta</taxon>
        <taxon>Embryophyta</taxon>
        <taxon>Tracheophyta</taxon>
        <taxon>Spermatophyta</taxon>
        <taxon>Magnoliopsida</taxon>
        <taxon>eudicotyledons</taxon>
        <taxon>Gunneridae</taxon>
        <taxon>Pentapetalae</taxon>
        <taxon>rosids</taxon>
        <taxon>fabids</taxon>
        <taxon>Malpighiales</taxon>
        <taxon>Rhizophoraceae</taxon>
        <taxon>Rhizophora</taxon>
    </lineage>
</organism>